<organism evidence="7 8">
    <name type="scientific">Holospora curviuscula</name>
    <dbReference type="NCBI Taxonomy" id="1082868"/>
    <lineage>
        <taxon>Bacteria</taxon>
        <taxon>Pseudomonadati</taxon>
        <taxon>Pseudomonadota</taxon>
        <taxon>Alphaproteobacteria</taxon>
        <taxon>Holosporales</taxon>
        <taxon>Holosporaceae</taxon>
        <taxon>Holospora</taxon>
    </lineage>
</organism>
<evidence type="ECO:0000256" key="2">
    <source>
        <dbReference type="ARBA" id="ARBA00011838"/>
    </source>
</evidence>
<keyword evidence="8" id="KW-1185">Reference proteome</keyword>
<dbReference type="CDD" id="cd01658">
    <property type="entry name" value="Ribosomal_L30"/>
    <property type="match status" value="1"/>
</dbReference>
<dbReference type="PANTHER" id="PTHR15892">
    <property type="entry name" value="MITOCHONDRIAL RIBOSOMAL PROTEIN L30"/>
    <property type="match status" value="1"/>
</dbReference>
<evidence type="ECO:0000256" key="1">
    <source>
        <dbReference type="ARBA" id="ARBA00007594"/>
    </source>
</evidence>
<dbReference type="SUPFAM" id="SSF55129">
    <property type="entry name" value="Ribosomal protein L30p/L7e"/>
    <property type="match status" value="1"/>
</dbReference>
<dbReference type="EMBL" id="PHHC01000084">
    <property type="protein sequence ID" value="PPE03641.1"/>
    <property type="molecule type" value="Genomic_DNA"/>
</dbReference>
<dbReference type="GO" id="GO:0015934">
    <property type="term" value="C:large ribosomal subunit"/>
    <property type="evidence" value="ECO:0007669"/>
    <property type="project" value="InterPro"/>
</dbReference>
<evidence type="ECO:0000313" key="8">
    <source>
        <dbReference type="Proteomes" id="UP000239425"/>
    </source>
</evidence>
<dbReference type="Proteomes" id="UP000239425">
    <property type="component" value="Unassembled WGS sequence"/>
</dbReference>
<dbReference type="GO" id="GO:0003735">
    <property type="term" value="F:structural constituent of ribosome"/>
    <property type="evidence" value="ECO:0007669"/>
    <property type="project" value="InterPro"/>
</dbReference>
<comment type="similarity">
    <text evidence="1">Belongs to the universal ribosomal protein uL30 family.</text>
</comment>
<dbReference type="GO" id="GO:0006412">
    <property type="term" value="P:translation"/>
    <property type="evidence" value="ECO:0007669"/>
    <property type="project" value="InterPro"/>
</dbReference>
<dbReference type="RefSeq" id="WP_104206882.1">
    <property type="nucleotide sequence ID" value="NZ_PHHC01000084.1"/>
</dbReference>
<accession>A0A2S5R8H8</accession>
<keyword evidence="3 7" id="KW-0689">Ribosomal protein</keyword>
<keyword evidence="4" id="KW-0687">Ribonucleoprotein</keyword>
<proteinExistence type="inferred from homology"/>
<evidence type="ECO:0000259" key="6">
    <source>
        <dbReference type="Pfam" id="PF00327"/>
    </source>
</evidence>
<dbReference type="PANTHER" id="PTHR15892:SF2">
    <property type="entry name" value="LARGE RIBOSOMAL SUBUNIT PROTEIN UL30M"/>
    <property type="match status" value="1"/>
</dbReference>
<name>A0A2S5R8H8_9PROT</name>
<evidence type="ECO:0000256" key="5">
    <source>
        <dbReference type="ARBA" id="ARBA00035492"/>
    </source>
</evidence>
<dbReference type="InterPro" id="IPR016082">
    <property type="entry name" value="Ribosomal_uL30_ferredoxin-like"/>
</dbReference>
<evidence type="ECO:0000313" key="7">
    <source>
        <dbReference type="EMBL" id="PPE03641.1"/>
    </source>
</evidence>
<gene>
    <name evidence="7" type="ORF">HCUR_00869</name>
</gene>
<dbReference type="PIRSF" id="PIRSF002211">
    <property type="entry name" value="Ribosomal_L30_bac-type"/>
    <property type="match status" value="1"/>
</dbReference>
<dbReference type="NCBIfam" id="TIGR01308">
    <property type="entry name" value="rpmD_bact"/>
    <property type="match status" value="1"/>
</dbReference>
<dbReference type="AlphaFoldDB" id="A0A2S5R8H8"/>
<protein>
    <recommendedName>
        <fullName evidence="5">50S ribosomal protein L30</fullName>
    </recommendedName>
</protein>
<dbReference type="Pfam" id="PF00327">
    <property type="entry name" value="Ribosomal_L30"/>
    <property type="match status" value="1"/>
</dbReference>
<comment type="subunit">
    <text evidence="2">Part of the 50S ribosomal subunit.</text>
</comment>
<dbReference type="InterPro" id="IPR036919">
    <property type="entry name" value="Ribo_uL30_ferredoxin-like_sf"/>
</dbReference>
<reference evidence="7 8" key="1">
    <citation type="submission" date="2017-11" db="EMBL/GenBank/DDBJ databases">
        <title>Comparative genomic analysis of Holospora spp., intranuclear symbionts of paramecia.</title>
        <authorList>
            <person name="Garushyants S.K."/>
            <person name="Beliavskaya A."/>
            <person name="Malko D.B."/>
            <person name="Logacheva M.D."/>
            <person name="Rautian M.S."/>
            <person name="Gelfand M.S."/>
        </authorList>
    </citation>
    <scope>NUCLEOTIDE SEQUENCE [LARGE SCALE GENOMIC DNA]</scope>
    <source>
        <strain evidence="8">02AZ16</strain>
    </source>
</reference>
<dbReference type="Gene3D" id="3.30.1390.20">
    <property type="entry name" value="Ribosomal protein L30, ferredoxin-like fold domain"/>
    <property type="match status" value="1"/>
</dbReference>
<dbReference type="InterPro" id="IPR005996">
    <property type="entry name" value="Ribosomal_uL30_bac-type"/>
</dbReference>
<evidence type="ECO:0000256" key="4">
    <source>
        <dbReference type="ARBA" id="ARBA00023274"/>
    </source>
</evidence>
<evidence type="ECO:0000256" key="3">
    <source>
        <dbReference type="ARBA" id="ARBA00022980"/>
    </source>
</evidence>
<feature type="domain" description="Large ribosomal subunit protein uL30-like ferredoxin-like fold" evidence="6">
    <location>
        <begin position="7"/>
        <end position="54"/>
    </location>
</feature>
<comment type="caution">
    <text evidence="7">The sequence shown here is derived from an EMBL/GenBank/DDBJ whole genome shotgun (WGS) entry which is preliminary data.</text>
</comment>
<sequence length="59" mass="6725">MKYYHCTQYRSSIRVSHTQRKVLKSLGLGKLGNSKVLPACPSVLGMIHKVEHLVRMKIC</sequence>